<accession>A0A9N7VC32</accession>
<proteinExistence type="predicted"/>
<organism evidence="2 3">
    <name type="scientific">Pleuronectes platessa</name>
    <name type="common">European plaice</name>
    <dbReference type="NCBI Taxonomy" id="8262"/>
    <lineage>
        <taxon>Eukaryota</taxon>
        <taxon>Metazoa</taxon>
        <taxon>Chordata</taxon>
        <taxon>Craniata</taxon>
        <taxon>Vertebrata</taxon>
        <taxon>Euteleostomi</taxon>
        <taxon>Actinopterygii</taxon>
        <taxon>Neopterygii</taxon>
        <taxon>Teleostei</taxon>
        <taxon>Neoteleostei</taxon>
        <taxon>Acanthomorphata</taxon>
        <taxon>Carangaria</taxon>
        <taxon>Pleuronectiformes</taxon>
        <taxon>Pleuronectoidei</taxon>
        <taxon>Pleuronectidae</taxon>
        <taxon>Pleuronectes</taxon>
    </lineage>
</organism>
<comment type="caution">
    <text evidence="2">The sequence shown here is derived from an EMBL/GenBank/DDBJ whole genome shotgun (WGS) entry which is preliminary data.</text>
</comment>
<reference evidence="2" key="1">
    <citation type="submission" date="2020-03" db="EMBL/GenBank/DDBJ databases">
        <authorList>
            <person name="Weist P."/>
        </authorList>
    </citation>
    <scope>NUCLEOTIDE SEQUENCE</scope>
</reference>
<dbReference type="EMBL" id="CADEAL010003925">
    <property type="protein sequence ID" value="CAB1446718.1"/>
    <property type="molecule type" value="Genomic_DNA"/>
</dbReference>
<sequence>MSHGGVSGKSPRPHASHGGVGTESALASHKQRRAVVQLIRFLPSFLPPSRTVPLHASPHATVSFFSRSESEAHVVNMPPATVRTVKTRQLSASTQPLHGAGHRTQ</sequence>
<keyword evidence="3" id="KW-1185">Reference proteome</keyword>
<dbReference type="Proteomes" id="UP001153269">
    <property type="component" value="Unassembled WGS sequence"/>
</dbReference>
<evidence type="ECO:0000313" key="3">
    <source>
        <dbReference type="Proteomes" id="UP001153269"/>
    </source>
</evidence>
<feature type="region of interest" description="Disordered" evidence="1">
    <location>
        <begin position="1"/>
        <end position="28"/>
    </location>
</feature>
<evidence type="ECO:0000313" key="2">
    <source>
        <dbReference type="EMBL" id="CAB1446718.1"/>
    </source>
</evidence>
<dbReference type="AlphaFoldDB" id="A0A9N7VC32"/>
<name>A0A9N7VC32_PLEPL</name>
<evidence type="ECO:0000256" key="1">
    <source>
        <dbReference type="SAM" id="MobiDB-lite"/>
    </source>
</evidence>
<protein>
    <submittedName>
        <fullName evidence="2">Uncharacterized protein</fullName>
    </submittedName>
</protein>
<gene>
    <name evidence="2" type="ORF">PLEPLA_LOCUS34443</name>
</gene>